<dbReference type="Pfam" id="PF07729">
    <property type="entry name" value="FCD"/>
    <property type="match status" value="1"/>
</dbReference>
<evidence type="ECO:0000256" key="4">
    <source>
        <dbReference type="SAM" id="MobiDB-lite"/>
    </source>
</evidence>
<organism evidence="6 7">
    <name type="scientific">Arthrobacter caoxuetaonis</name>
    <dbReference type="NCBI Taxonomy" id="2886935"/>
    <lineage>
        <taxon>Bacteria</taxon>
        <taxon>Bacillati</taxon>
        <taxon>Actinomycetota</taxon>
        <taxon>Actinomycetes</taxon>
        <taxon>Micrococcales</taxon>
        <taxon>Micrococcaceae</taxon>
        <taxon>Arthrobacter</taxon>
    </lineage>
</organism>
<protein>
    <submittedName>
        <fullName evidence="6">FCD domain-containing protein</fullName>
    </submittedName>
</protein>
<gene>
    <name evidence="6" type="ORF">LJ757_07585</name>
</gene>
<evidence type="ECO:0000313" key="6">
    <source>
        <dbReference type="EMBL" id="MCC3297666.1"/>
    </source>
</evidence>
<dbReference type="Gene3D" id="1.20.120.530">
    <property type="entry name" value="GntR ligand-binding domain-like"/>
    <property type="match status" value="1"/>
</dbReference>
<dbReference type="Proteomes" id="UP001139158">
    <property type="component" value="Unassembled WGS sequence"/>
</dbReference>
<accession>A0A9X1MDB1</accession>
<evidence type="ECO:0000256" key="1">
    <source>
        <dbReference type="ARBA" id="ARBA00023015"/>
    </source>
</evidence>
<dbReference type="SUPFAM" id="SSF48008">
    <property type="entry name" value="GntR ligand-binding domain-like"/>
    <property type="match status" value="1"/>
</dbReference>
<sequence length="60" mass="6121">MTFIAEQVRETRLASLGQPGRPEASPASHPAIADAITAGDPPAAAAAMQAHIDLVAETDL</sequence>
<reference evidence="6" key="1">
    <citation type="submission" date="2021-10" db="EMBL/GenBank/DDBJ databases">
        <title>Novel species in genus Arthrobacter.</title>
        <authorList>
            <person name="Liu Y."/>
        </authorList>
    </citation>
    <scope>NUCLEOTIDE SEQUENCE</scope>
    <source>
        <strain evidence="6">Zg-Y453</strain>
    </source>
</reference>
<dbReference type="GO" id="GO:0003677">
    <property type="term" value="F:DNA binding"/>
    <property type="evidence" value="ECO:0007669"/>
    <property type="project" value="UniProtKB-KW"/>
</dbReference>
<proteinExistence type="predicted"/>
<evidence type="ECO:0000313" key="7">
    <source>
        <dbReference type="Proteomes" id="UP001139158"/>
    </source>
</evidence>
<keyword evidence="1" id="KW-0805">Transcription regulation</keyword>
<comment type="caution">
    <text evidence="6">The sequence shown here is derived from an EMBL/GenBank/DDBJ whole genome shotgun (WGS) entry which is preliminary data.</text>
</comment>
<dbReference type="InterPro" id="IPR008920">
    <property type="entry name" value="TF_FadR/GntR_C"/>
</dbReference>
<keyword evidence="7" id="KW-1185">Reference proteome</keyword>
<name>A0A9X1MDB1_9MICC</name>
<feature type="domain" description="GntR C-terminal" evidence="5">
    <location>
        <begin position="4"/>
        <end position="53"/>
    </location>
</feature>
<keyword evidence="3" id="KW-0804">Transcription</keyword>
<evidence type="ECO:0000256" key="3">
    <source>
        <dbReference type="ARBA" id="ARBA00023163"/>
    </source>
</evidence>
<feature type="region of interest" description="Disordered" evidence="4">
    <location>
        <begin position="11"/>
        <end position="34"/>
    </location>
</feature>
<evidence type="ECO:0000259" key="5">
    <source>
        <dbReference type="Pfam" id="PF07729"/>
    </source>
</evidence>
<dbReference type="EMBL" id="JAJFZV010000006">
    <property type="protein sequence ID" value="MCC3297666.1"/>
    <property type="molecule type" value="Genomic_DNA"/>
</dbReference>
<keyword evidence="2" id="KW-0238">DNA-binding</keyword>
<evidence type="ECO:0000256" key="2">
    <source>
        <dbReference type="ARBA" id="ARBA00023125"/>
    </source>
</evidence>
<dbReference type="InterPro" id="IPR011711">
    <property type="entry name" value="GntR_C"/>
</dbReference>
<dbReference type="AlphaFoldDB" id="A0A9X1MDB1"/>